<name>A0A8J3ZJU7_9ACTN</name>
<evidence type="ECO:0000313" key="2">
    <source>
        <dbReference type="EMBL" id="GIJ62825.1"/>
    </source>
</evidence>
<dbReference type="SUPFAM" id="SSF50939">
    <property type="entry name" value="Sialidases"/>
    <property type="match status" value="1"/>
</dbReference>
<evidence type="ECO:0000313" key="3">
    <source>
        <dbReference type="Proteomes" id="UP000612585"/>
    </source>
</evidence>
<dbReference type="AlphaFoldDB" id="A0A8J3ZJU7"/>
<dbReference type="PANTHER" id="PTHR43301">
    <property type="entry name" value="ARABINAN ENDO-1,5-ALPHA-L-ARABINOSIDASE"/>
    <property type="match status" value="1"/>
</dbReference>
<accession>A0A8J3ZJU7</accession>
<dbReference type="InterPro" id="IPR050727">
    <property type="entry name" value="GH43_arabinanases"/>
</dbReference>
<dbReference type="GO" id="GO:0046373">
    <property type="term" value="P:L-arabinose metabolic process"/>
    <property type="evidence" value="ECO:0007669"/>
    <property type="project" value="InterPro"/>
</dbReference>
<dbReference type="InterPro" id="IPR023296">
    <property type="entry name" value="Glyco_hydro_beta-prop_sf"/>
</dbReference>
<protein>
    <recommendedName>
        <fullName evidence="1">Alpha-L-arabinofuranosidase B arabinose-binding domain-containing protein</fullName>
    </recommendedName>
</protein>
<keyword evidence="3" id="KW-1185">Reference proteome</keyword>
<dbReference type="CDD" id="cd08983">
    <property type="entry name" value="GH43_Bt3655-like"/>
    <property type="match status" value="1"/>
</dbReference>
<dbReference type="Pfam" id="PF05270">
    <property type="entry name" value="AbfB"/>
    <property type="match status" value="1"/>
</dbReference>
<dbReference type="CDD" id="cd23399">
    <property type="entry name" value="beta-trefoil_ABD_ABFB"/>
    <property type="match status" value="1"/>
</dbReference>
<gene>
    <name evidence="2" type="ORF">Vau01_103410</name>
</gene>
<evidence type="ECO:0000259" key="1">
    <source>
        <dbReference type="Pfam" id="PF05270"/>
    </source>
</evidence>
<proteinExistence type="predicted"/>
<dbReference type="PANTHER" id="PTHR43301:SF3">
    <property type="entry name" value="ARABINAN ENDO-1,5-ALPHA-L-ARABINOSIDASE A-RELATED"/>
    <property type="match status" value="1"/>
</dbReference>
<dbReference type="EMBL" id="BOPG01000083">
    <property type="protein sequence ID" value="GIJ62825.1"/>
    <property type="molecule type" value="Genomic_DNA"/>
</dbReference>
<dbReference type="InterPro" id="IPR036195">
    <property type="entry name" value="AbfB_ABD_sf"/>
</dbReference>
<dbReference type="InterPro" id="IPR036278">
    <property type="entry name" value="Sialidase_sf"/>
</dbReference>
<dbReference type="SUPFAM" id="SSF110221">
    <property type="entry name" value="AbfB domain"/>
    <property type="match status" value="1"/>
</dbReference>
<dbReference type="RefSeq" id="WP_204008724.1">
    <property type="nucleotide sequence ID" value="NZ_BOPG01000083.1"/>
</dbReference>
<dbReference type="Gene3D" id="2.80.10.50">
    <property type="match status" value="1"/>
</dbReference>
<dbReference type="Gene3D" id="2.115.10.20">
    <property type="entry name" value="Glycosyl hydrolase domain, family 43"/>
    <property type="match status" value="1"/>
</dbReference>
<comment type="caution">
    <text evidence="2">The sequence shown here is derived from an EMBL/GenBank/DDBJ whole genome shotgun (WGS) entry which is preliminary data.</text>
</comment>
<reference evidence="2" key="1">
    <citation type="submission" date="2021-01" db="EMBL/GenBank/DDBJ databases">
        <title>Whole genome shotgun sequence of Virgisporangium aurantiacum NBRC 16421.</title>
        <authorList>
            <person name="Komaki H."/>
            <person name="Tamura T."/>
        </authorList>
    </citation>
    <scope>NUCLEOTIDE SEQUENCE</scope>
    <source>
        <strain evidence="2">NBRC 16421</strain>
    </source>
</reference>
<dbReference type="GO" id="GO:0046556">
    <property type="term" value="F:alpha-L-arabinofuranosidase activity"/>
    <property type="evidence" value="ECO:0007669"/>
    <property type="project" value="InterPro"/>
</dbReference>
<dbReference type="Proteomes" id="UP000612585">
    <property type="component" value="Unassembled WGS sequence"/>
</dbReference>
<organism evidence="2 3">
    <name type="scientific">Virgisporangium aurantiacum</name>
    <dbReference type="NCBI Taxonomy" id="175570"/>
    <lineage>
        <taxon>Bacteria</taxon>
        <taxon>Bacillati</taxon>
        <taxon>Actinomycetota</taxon>
        <taxon>Actinomycetes</taxon>
        <taxon>Micromonosporales</taxon>
        <taxon>Micromonosporaceae</taxon>
        <taxon>Virgisporangium</taxon>
    </lineage>
</organism>
<dbReference type="SUPFAM" id="SSF75005">
    <property type="entry name" value="Arabinanase/levansucrase/invertase"/>
    <property type="match status" value="1"/>
</dbReference>
<feature type="domain" description="Alpha-L-arabinofuranosidase B arabinose-binding" evidence="1">
    <location>
        <begin position="342"/>
        <end position="472"/>
    </location>
</feature>
<sequence length="474" mass="51748">MARRLGVIAALVALVASWTVVMPKAALALDPFTGYLMAHFTGESSTGQQIYLAHSTDGLHWTDLNNGSPVLLSTVGTRGVRDPALVRSLAGDRYWIVATDLCIGCGQDWSTAINNGSRNLVVWESTNLTTWSAPWLLNVAGAIPDGRNAWAPEAIWNPATNDYVVYWATNVPNNGATKHRVYYGRTTNFRTITTAQPYITRPGSQEIIDTQIVETSGTYRYVRASGDGQITLEGSNAILGTWTALGNLSGIGLTGAQVEGPMWTKFNNRNEWTLYLDQYSSGRGYLPVLTTNPSSPAAFRLPATGSYAMGGTRKRHGTILNLTAAEQTRVLARWGGTTPVNRLQSYNFADRYVRHVNYDVRIDPNVSPAADAQWRLVPGLNGASGTVSVESVNFPGYYLRHVNYDFQLVANDGTATFAADATFRRVAGLADASASSFQSYNHADRYIRHSNYLLRLDPITDATGRSDATFRVVT</sequence>
<dbReference type="InterPro" id="IPR007934">
    <property type="entry name" value="AbfB_ABD"/>
</dbReference>